<keyword evidence="8 9" id="KW-0407">Ion channel</keyword>
<dbReference type="Proteomes" id="UP001597548">
    <property type="component" value="Unassembled WGS sequence"/>
</dbReference>
<keyword evidence="3 9" id="KW-1003">Cell membrane</keyword>
<comment type="caution">
    <text evidence="10">The sequence shown here is derived from an EMBL/GenBank/DDBJ whole genome shotgun (WGS) entry which is preliminary data.</text>
</comment>
<dbReference type="RefSeq" id="WP_194508743.1">
    <property type="nucleotide sequence ID" value="NZ_JADILU010000005.1"/>
</dbReference>
<dbReference type="NCBIfam" id="TIGR00220">
    <property type="entry name" value="mscL"/>
    <property type="match status" value="1"/>
</dbReference>
<protein>
    <recommendedName>
        <fullName evidence="9">Large-conductance mechanosensitive channel</fullName>
    </recommendedName>
</protein>
<dbReference type="Pfam" id="PF01741">
    <property type="entry name" value="MscL"/>
    <property type="match status" value="1"/>
</dbReference>
<evidence type="ECO:0000256" key="8">
    <source>
        <dbReference type="ARBA" id="ARBA00023303"/>
    </source>
</evidence>
<evidence type="ECO:0000256" key="1">
    <source>
        <dbReference type="ARBA" id="ARBA00004141"/>
    </source>
</evidence>
<sequence>MLKEFKNFIMTGNVIDFAVAVIMAGALGAVINGFVSKIAMPLIGLATGGKSFSDMFWTPGDEVYATVAAAKEAGVAAVEYGAWIDTIVSLIVVGFVMFMLVKAYNKTKKPVEAPAPAGPSDNDLLMEIRDALKK</sequence>
<evidence type="ECO:0000256" key="2">
    <source>
        <dbReference type="ARBA" id="ARBA00022448"/>
    </source>
</evidence>
<dbReference type="InterPro" id="IPR037673">
    <property type="entry name" value="MSC/AndL"/>
</dbReference>
<comment type="function">
    <text evidence="9">Channel that opens in response to stretch forces in the membrane lipid bilayer. May participate in the regulation of osmotic pressure changes within the cell.</text>
</comment>
<keyword evidence="2 9" id="KW-0813">Transport</keyword>
<evidence type="ECO:0000256" key="9">
    <source>
        <dbReference type="HAMAP-Rule" id="MF_00115"/>
    </source>
</evidence>
<dbReference type="InterPro" id="IPR036019">
    <property type="entry name" value="MscL_channel"/>
</dbReference>
<dbReference type="HAMAP" id="MF_00115">
    <property type="entry name" value="MscL"/>
    <property type="match status" value="1"/>
</dbReference>
<dbReference type="SUPFAM" id="SSF81330">
    <property type="entry name" value="Gated mechanosensitive channel"/>
    <property type="match status" value="1"/>
</dbReference>
<name>A0ABW5ZQJ0_9FLAO</name>
<dbReference type="PANTHER" id="PTHR30266">
    <property type="entry name" value="MECHANOSENSITIVE CHANNEL MSCL"/>
    <property type="match status" value="1"/>
</dbReference>
<evidence type="ECO:0000256" key="4">
    <source>
        <dbReference type="ARBA" id="ARBA00022692"/>
    </source>
</evidence>
<accession>A0ABW5ZQJ0</accession>
<feature type="transmembrane region" description="Helical" evidence="9">
    <location>
        <begin position="12"/>
        <end position="35"/>
    </location>
</feature>
<keyword evidence="5 9" id="KW-1133">Transmembrane helix</keyword>
<keyword evidence="6 9" id="KW-0406">Ion transport</keyword>
<keyword evidence="11" id="KW-1185">Reference proteome</keyword>
<comment type="similarity">
    <text evidence="9">Belongs to the MscL family.</text>
</comment>
<dbReference type="PANTHER" id="PTHR30266:SF2">
    <property type="entry name" value="LARGE-CONDUCTANCE MECHANOSENSITIVE CHANNEL"/>
    <property type="match status" value="1"/>
</dbReference>
<organism evidence="10 11">
    <name type="scientific">Psychroserpens luteus</name>
    <dbReference type="NCBI Taxonomy" id="1434066"/>
    <lineage>
        <taxon>Bacteria</taxon>
        <taxon>Pseudomonadati</taxon>
        <taxon>Bacteroidota</taxon>
        <taxon>Flavobacteriia</taxon>
        <taxon>Flavobacteriales</taxon>
        <taxon>Flavobacteriaceae</taxon>
        <taxon>Psychroserpens</taxon>
    </lineage>
</organism>
<evidence type="ECO:0000313" key="10">
    <source>
        <dbReference type="EMBL" id="MFD2915268.1"/>
    </source>
</evidence>
<dbReference type="InterPro" id="IPR001185">
    <property type="entry name" value="MS_channel"/>
</dbReference>
<evidence type="ECO:0000256" key="6">
    <source>
        <dbReference type="ARBA" id="ARBA00023065"/>
    </source>
</evidence>
<dbReference type="Gene3D" id="1.10.1200.120">
    <property type="entry name" value="Large-conductance mechanosensitive channel, MscL, domain 1"/>
    <property type="match status" value="1"/>
</dbReference>
<proteinExistence type="inferred from homology"/>
<comment type="subunit">
    <text evidence="9">Homopentamer.</text>
</comment>
<evidence type="ECO:0000313" key="11">
    <source>
        <dbReference type="Proteomes" id="UP001597548"/>
    </source>
</evidence>
<dbReference type="PRINTS" id="PR01264">
    <property type="entry name" value="MECHCHANNEL"/>
</dbReference>
<feature type="transmembrane region" description="Helical" evidence="9">
    <location>
        <begin position="80"/>
        <end position="101"/>
    </location>
</feature>
<evidence type="ECO:0000256" key="3">
    <source>
        <dbReference type="ARBA" id="ARBA00022475"/>
    </source>
</evidence>
<evidence type="ECO:0000256" key="7">
    <source>
        <dbReference type="ARBA" id="ARBA00023136"/>
    </source>
</evidence>
<keyword evidence="7 9" id="KW-0472">Membrane</keyword>
<gene>
    <name evidence="9 10" type="primary">mscL</name>
    <name evidence="10" type="ORF">ACFS29_06425</name>
</gene>
<keyword evidence="4 9" id="KW-0812">Transmembrane</keyword>
<comment type="subcellular location">
    <subcellularLocation>
        <location evidence="9">Cell membrane</location>
        <topology evidence="9">Multi-pass membrane protein</topology>
    </subcellularLocation>
    <subcellularLocation>
        <location evidence="1">Membrane</location>
        <topology evidence="1">Multi-pass membrane protein</topology>
    </subcellularLocation>
</comment>
<dbReference type="EMBL" id="JBHUOS010000002">
    <property type="protein sequence ID" value="MFD2915268.1"/>
    <property type="molecule type" value="Genomic_DNA"/>
</dbReference>
<reference evidence="11" key="1">
    <citation type="journal article" date="2019" name="Int. J. Syst. Evol. Microbiol.">
        <title>The Global Catalogue of Microorganisms (GCM) 10K type strain sequencing project: providing services to taxonomists for standard genome sequencing and annotation.</title>
        <authorList>
            <consortium name="The Broad Institute Genomics Platform"/>
            <consortium name="The Broad Institute Genome Sequencing Center for Infectious Disease"/>
            <person name="Wu L."/>
            <person name="Ma J."/>
        </authorList>
    </citation>
    <scope>NUCLEOTIDE SEQUENCE [LARGE SCALE GENOMIC DNA]</scope>
    <source>
        <strain evidence="11">KCTC 32514</strain>
    </source>
</reference>
<evidence type="ECO:0000256" key="5">
    <source>
        <dbReference type="ARBA" id="ARBA00022989"/>
    </source>
</evidence>